<dbReference type="InterPro" id="IPR000601">
    <property type="entry name" value="PKD_dom"/>
</dbReference>
<reference evidence="2 3" key="1">
    <citation type="submission" date="2020-03" db="EMBL/GenBank/DDBJ databases">
        <authorList>
            <person name="Kim M.K."/>
        </authorList>
    </citation>
    <scope>NUCLEOTIDE SEQUENCE [LARGE SCALE GENOMIC DNA]</scope>
    <source>
        <strain evidence="2 3">BT328</strain>
    </source>
</reference>
<dbReference type="NCBIfam" id="TIGR04131">
    <property type="entry name" value="Bac_Flav_CTERM"/>
    <property type="match status" value="1"/>
</dbReference>
<dbReference type="RefSeq" id="WP_167216921.1">
    <property type="nucleotide sequence ID" value="NZ_CP050063.1"/>
</dbReference>
<dbReference type="InterPro" id="IPR035986">
    <property type="entry name" value="PKD_dom_sf"/>
</dbReference>
<feature type="domain" description="PKD" evidence="1">
    <location>
        <begin position="57"/>
        <end position="118"/>
    </location>
</feature>
<evidence type="ECO:0000259" key="1">
    <source>
        <dbReference type="PROSITE" id="PS50093"/>
    </source>
</evidence>
<dbReference type="KEGG" id="spib:G8759_30940"/>
<sequence length="970" mass="104659">MRLVYTIGLIALSMGAILWPTISQATHVRAGEITTRRLPGASLTYEITLTTYYDEVTGKTAADDANSYTFCFGDGTQAEVKRSGRRYINGRTSSVNTYVTTHTYPGPGAYTIGVQIANRNKGTLNLPPAGSSDQITFYVSTTILINAALEVNSTPVMLNPPLDSARVGQKFCHNPAAFDADGDSLAYRLSKPQEGIPNSCRSRFIPAYLDPASNFSSVREDGGTPPTFTIDARTGDLCWDSPGQAGQFNFAFIIEEWRNGVLIGEITRDMQIIVIDQPNKRPLIVGAEICVEAGTLIQQAIRATDPDGQRVIITAFGGPFNVNSDGQPFPAGQLVPPEYAKLINGGVSQAQPATATFSWQTNCNQAREEPYDITLKVNDVPGRGAVSLASFATLRIRLYAPSVKNLTARPTATAAGRAIQLNWTAYSCGRIASIGGASDTTKLIIYRKEGCTPIVSQSCTTGLPASYGYQEIARIPYTATSYIDTSSLKRGVSYSYRIVASNPGIGNNGGLSVVSTEACLELPLLAPVMTQVTVDSTDTQRGRITVRWTRPLGLNPGDLGAPYQYRLQRATGLAGADFVNIATINTNLQAGVADTVFVDRGSSVSALNTTANAYRYRVEFYYTGTNGQLTRLDVTDPASSIRLAVTPAQRQVALSWQANTPWSNDNQTHDVYRSRSGPNGPFNKIAEVRVQGAQTYVFTDTGNDTFVADGNTSRQLSADSSYCYRVMTRGQYADPKLATLGILINYSQIICATPSDTTKPCSPNLGLDSLNCASLSSESLCGQTSFTNKLHWTLTSGPTCDPNVVGYKLYYGRYQQDKPAELASIPAPTTSFDHTNLTTVAGCYYVTAVSKSGVESLPSNTVCNDACPAFVLPNVFTPNGDGKNDLFQPLKCPRFVEGVALVVYNRYGSKVYEGTSSTLAWDGKSSDGADLPSGLYYYQVTVRYAMLDREAPAQVLKGWVQILREGVSMK</sequence>
<dbReference type="SUPFAM" id="SSF49299">
    <property type="entry name" value="PKD domain"/>
    <property type="match status" value="1"/>
</dbReference>
<accession>A0A6G9AWS1</accession>
<dbReference type="EMBL" id="CP050063">
    <property type="protein sequence ID" value="QIP16745.1"/>
    <property type="molecule type" value="Genomic_DNA"/>
</dbReference>
<evidence type="ECO:0000313" key="2">
    <source>
        <dbReference type="EMBL" id="QIP16745.1"/>
    </source>
</evidence>
<keyword evidence="3" id="KW-1185">Reference proteome</keyword>
<protein>
    <submittedName>
        <fullName evidence="2">Gliding motility-associated C-terminal domain-containing protein</fullName>
    </submittedName>
</protein>
<organism evidence="2 3">
    <name type="scientific">Spirosoma aureum</name>
    <dbReference type="NCBI Taxonomy" id="2692134"/>
    <lineage>
        <taxon>Bacteria</taxon>
        <taxon>Pseudomonadati</taxon>
        <taxon>Bacteroidota</taxon>
        <taxon>Cytophagia</taxon>
        <taxon>Cytophagales</taxon>
        <taxon>Cytophagaceae</taxon>
        <taxon>Spirosoma</taxon>
    </lineage>
</organism>
<gene>
    <name evidence="2" type="ORF">G8759_30940</name>
</gene>
<dbReference type="InterPro" id="IPR026341">
    <property type="entry name" value="T9SS_type_B"/>
</dbReference>
<proteinExistence type="predicted"/>
<dbReference type="PROSITE" id="PS50093">
    <property type="entry name" value="PKD"/>
    <property type="match status" value="1"/>
</dbReference>
<name>A0A6G9AWS1_9BACT</name>
<dbReference type="Proteomes" id="UP000501802">
    <property type="component" value="Chromosome"/>
</dbReference>
<evidence type="ECO:0000313" key="3">
    <source>
        <dbReference type="Proteomes" id="UP000501802"/>
    </source>
</evidence>
<dbReference type="Pfam" id="PF13585">
    <property type="entry name" value="CHU_C"/>
    <property type="match status" value="1"/>
</dbReference>
<dbReference type="InterPro" id="IPR013783">
    <property type="entry name" value="Ig-like_fold"/>
</dbReference>
<dbReference type="Gene3D" id="2.60.40.10">
    <property type="entry name" value="Immunoglobulins"/>
    <property type="match status" value="4"/>
</dbReference>
<dbReference type="AlphaFoldDB" id="A0A6G9AWS1"/>